<dbReference type="EMBL" id="GEFH01003952">
    <property type="protein sequence ID" value="JAP64629.1"/>
    <property type="molecule type" value="mRNA"/>
</dbReference>
<evidence type="ECO:0000256" key="1">
    <source>
        <dbReference type="SAM" id="SignalP"/>
    </source>
</evidence>
<sequence>MSAAEVLAFFLFFAASCIGNSTQHNRRWVLPRVGEGVTVRARVLFDHTVNFPNSSAEEESAKNKSNPTLEDFKKLFKKVEEGLHNISIKVNIIVENATMNDSLRAPYGSGESLDAKKTLTNLKMYAKTHSHSNDTIFYYFTKSEILEATRNGDEIPLQPTEKATFGTFCTEEVSAALVMLPDPDPRHIGILKATAEVFGLTKYKNLSWKDYIGLFMKFAQCPRNECWMKCLQQDAHKAGNETF</sequence>
<protein>
    <submittedName>
        <fullName evidence="2">Putative conserved secreted protein</fullName>
    </submittedName>
</protein>
<proteinExistence type="evidence at transcript level"/>
<organism evidence="2">
    <name type="scientific">Hyalomma excavatum</name>
    <dbReference type="NCBI Taxonomy" id="257692"/>
    <lineage>
        <taxon>Eukaryota</taxon>
        <taxon>Metazoa</taxon>
        <taxon>Ecdysozoa</taxon>
        <taxon>Arthropoda</taxon>
        <taxon>Chelicerata</taxon>
        <taxon>Arachnida</taxon>
        <taxon>Acari</taxon>
        <taxon>Parasitiformes</taxon>
        <taxon>Ixodida</taxon>
        <taxon>Ixodoidea</taxon>
        <taxon>Ixodidae</taxon>
        <taxon>Hyalomminae</taxon>
        <taxon>Hyalomma</taxon>
    </lineage>
</organism>
<evidence type="ECO:0000313" key="2">
    <source>
        <dbReference type="EMBL" id="JAP64629.1"/>
    </source>
</evidence>
<feature type="signal peptide" evidence="1">
    <location>
        <begin position="1"/>
        <end position="19"/>
    </location>
</feature>
<keyword evidence="1" id="KW-0732">Signal</keyword>
<name>A0A131XCH0_9ACAR</name>
<reference evidence="2" key="1">
    <citation type="journal article" date="2017" name="Ticks Tick Borne Dis.">
        <title>An insight into the sialome of Hyalomma excavatum.</title>
        <authorList>
            <person name="Ribeiro J.M."/>
            <person name="Slovak M."/>
            <person name="Francischetti I.M."/>
        </authorList>
    </citation>
    <scope>NUCLEOTIDE SEQUENCE</scope>
    <source>
        <strain evidence="2">Samish</strain>
        <tissue evidence="2">Salivary glands</tissue>
    </source>
</reference>
<feature type="chain" id="PRO_5007283750" evidence="1">
    <location>
        <begin position="20"/>
        <end position="243"/>
    </location>
</feature>
<dbReference type="AlphaFoldDB" id="A0A131XCH0"/>
<accession>A0A131XCH0</accession>